<dbReference type="EMBL" id="JACHMH010000001">
    <property type="protein sequence ID" value="MBB4679943.1"/>
    <property type="molecule type" value="Genomic_DNA"/>
</dbReference>
<dbReference type="RefSeq" id="WP_185005629.1">
    <property type="nucleotide sequence ID" value="NZ_BAAAUI010000017.1"/>
</dbReference>
<sequence length="142" mass="16039">MPRRRPGQLRAHPRPWWQLGRKFPQVSGVSAGTVRAIAELERDRLKPGAIAEALDGWSRFVHGTRHTLATYAPEDCPCPGCQWDDPVERRKALLLALHVLPTRAARELRALIRPLDERYLSRSVPAPETSHIRYLLTVDPAG</sequence>
<proteinExistence type="predicted"/>
<protein>
    <submittedName>
        <fullName evidence="1">Uncharacterized protein</fullName>
    </submittedName>
</protein>
<dbReference type="Proteomes" id="UP000533598">
    <property type="component" value="Unassembled WGS sequence"/>
</dbReference>
<evidence type="ECO:0000313" key="2">
    <source>
        <dbReference type="Proteomes" id="UP000533598"/>
    </source>
</evidence>
<organism evidence="1 2">
    <name type="scientific">Crossiella cryophila</name>
    <dbReference type="NCBI Taxonomy" id="43355"/>
    <lineage>
        <taxon>Bacteria</taxon>
        <taxon>Bacillati</taxon>
        <taxon>Actinomycetota</taxon>
        <taxon>Actinomycetes</taxon>
        <taxon>Pseudonocardiales</taxon>
        <taxon>Pseudonocardiaceae</taxon>
        <taxon>Crossiella</taxon>
    </lineage>
</organism>
<dbReference type="AlphaFoldDB" id="A0A7W7FWT8"/>
<reference evidence="1 2" key="1">
    <citation type="submission" date="2020-08" db="EMBL/GenBank/DDBJ databases">
        <title>Sequencing the genomes of 1000 actinobacteria strains.</title>
        <authorList>
            <person name="Klenk H.-P."/>
        </authorList>
    </citation>
    <scope>NUCLEOTIDE SEQUENCE [LARGE SCALE GENOMIC DNA]</scope>
    <source>
        <strain evidence="1 2">DSM 44230</strain>
    </source>
</reference>
<evidence type="ECO:0000313" key="1">
    <source>
        <dbReference type="EMBL" id="MBB4679943.1"/>
    </source>
</evidence>
<keyword evidence="2" id="KW-1185">Reference proteome</keyword>
<gene>
    <name evidence="1" type="ORF">HNR67_006061</name>
</gene>
<name>A0A7W7FWT8_9PSEU</name>
<accession>A0A7W7FWT8</accession>
<comment type="caution">
    <text evidence="1">The sequence shown here is derived from an EMBL/GenBank/DDBJ whole genome shotgun (WGS) entry which is preliminary data.</text>
</comment>